<keyword evidence="10 14" id="KW-0067">ATP-binding</keyword>
<evidence type="ECO:0000256" key="10">
    <source>
        <dbReference type="ARBA" id="ARBA00022840"/>
    </source>
</evidence>
<evidence type="ECO:0000256" key="12">
    <source>
        <dbReference type="ARBA" id="ARBA00048094"/>
    </source>
</evidence>
<evidence type="ECO:0000313" key="16">
    <source>
        <dbReference type="EMBL" id="AET65810.1"/>
    </source>
</evidence>
<dbReference type="Proteomes" id="UP000006346">
    <property type="component" value="Chromosome"/>
</dbReference>
<dbReference type="eggNOG" id="COG0189">
    <property type="taxonomic scope" value="Bacteria"/>
</dbReference>
<evidence type="ECO:0000256" key="8">
    <source>
        <dbReference type="ARBA" id="ARBA00022598"/>
    </source>
</evidence>
<dbReference type="STRING" id="768706.Desor_0052"/>
<dbReference type="InterPro" id="IPR036565">
    <property type="entry name" value="Mur-like_cat_sf"/>
</dbReference>
<dbReference type="PROSITE" id="PS01011">
    <property type="entry name" value="FOLYLPOLYGLU_SYNT_1"/>
    <property type="match status" value="1"/>
</dbReference>
<dbReference type="Gene3D" id="3.90.190.20">
    <property type="entry name" value="Mur ligase, C-terminal domain"/>
    <property type="match status" value="1"/>
</dbReference>
<dbReference type="GO" id="GO:0004326">
    <property type="term" value="F:tetrahydrofolylpolyglutamate synthase activity"/>
    <property type="evidence" value="ECO:0007669"/>
    <property type="project" value="InterPro"/>
</dbReference>
<dbReference type="InterPro" id="IPR044019">
    <property type="entry name" value="Cyanophycin_syn_N"/>
</dbReference>
<dbReference type="PROSITE" id="PS50975">
    <property type="entry name" value="ATP_GRASP"/>
    <property type="match status" value="1"/>
</dbReference>
<dbReference type="RefSeq" id="WP_014182640.1">
    <property type="nucleotide sequence ID" value="NC_016584.1"/>
</dbReference>
<dbReference type="EC" id="6.3.2.30" evidence="5"/>
<reference evidence="17" key="1">
    <citation type="submission" date="2011-11" db="EMBL/GenBank/DDBJ databases">
        <title>Complete sequence of Desulfosporosinus orientis DSM 765.</title>
        <authorList>
            <person name="Lucas S."/>
            <person name="Han J."/>
            <person name="Lapidus A."/>
            <person name="Cheng J.-F."/>
            <person name="Goodwin L."/>
            <person name="Pitluck S."/>
            <person name="Peters L."/>
            <person name="Ovchinnikova G."/>
            <person name="Teshima H."/>
            <person name="Detter J.C."/>
            <person name="Han C."/>
            <person name="Tapia R."/>
            <person name="Land M."/>
            <person name="Hauser L."/>
            <person name="Kyrpides N."/>
            <person name="Ivanova N."/>
            <person name="Pagani I."/>
            <person name="Pester M."/>
            <person name="Spring S."/>
            <person name="Ollivier B."/>
            <person name="Rattei T."/>
            <person name="Klenk H.-P."/>
            <person name="Wagner M."/>
            <person name="Loy A."/>
            <person name="Woyke T."/>
        </authorList>
    </citation>
    <scope>NUCLEOTIDE SEQUENCE [LARGE SCALE GENOMIC DNA]</scope>
    <source>
        <strain evidence="17">ATCC 19365 / DSM 765 / NCIMB 8382 / VKM B-1628</strain>
    </source>
</reference>
<dbReference type="SUPFAM" id="SSF53623">
    <property type="entry name" value="MurD-like peptide ligases, catalytic domain"/>
    <property type="match status" value="1"/>
</dbReference>
<dbReference type="GO" id="GO:0071161">
    <property type="term" value="F:cyanophycin synthetase activity (L-arginine-adding)"/>
    <property type="evidence" value="ECO:0007669"/>
    <property type="project" value="UniProtKB-EC"/>
</dbReference>
<gene>
    <name evidence="16" type="ordered locus">Desor_0052</name>
</gene>
<protein>
    <recommendedName>
        <fullName evidence="7">Cyanophycin synthetase</fullName>
        <ecNumber evidence="6">6.3.2.29</ecNumber>
        <ecNumber evidence="5">6.3.2.30</ecNumber>
    </recommendedName>
    <alternativeName>
        <fullName evidence="11">Cyanophycin synthase</fullName>
    </alternativeName>
</protein>
<accession>G7W7D9</accession>
<comment type="catalytic activity">
    <reaction evidence="12">
        <text>[L-4-(L-arginin-2-N-yl)aspartate](n)-L-aspartate + L-arginine + ATP = [L-4-(L-arginin-2-N-yl)aspartate](n+1) + ADP + phosphate + H(+)</text>
        <dbReference type="Rhea" id="RHEA:23888"/>
        <dbReference type="Rhea" id="RHEA-COMP:13732"/>
        <dbReference type="Rhea" id="RHEA-COMP:13733"/>
        <dbReference type="ChEBI" id="CHEBI:15378"/>
        <dbReference type="ChEBI" id="CHEBI:30616"/>
        <dbReference type="ChEBI" id="CHEBI:32682"/>
        <dbReference type="ChEBI" id="CHEBI:43474"/>
        <dbReference type="ChEBI" id="CHEBI:137986"/>
        <dbReference type="ChEBI" id="CHEBI:137990"/>
        <dbReference type="ChEBI" id="CHEBI:456216"/>
        <dbReference type="EC" id="6.3.2.30"/>
    </reaction>
</comment>
<dbReference type="eggNOG" id="COG0769">
    <property type="taxonomic scope" value="Bacteria"/>
</dbReference>
<dbReference type="Pfam" id="PF08443">
    <property type="entry name" value="RimK"/>
    <property type="match status" value="1"/>
</dbReference>
<evidence type="ECO:0000256" key="7">
    <source>
        <dbReference type="ARBA" id="ARBA00022036"/>
    </source>
</evidence>
<dbReference type="EMBL" id="CP003108">
    <property type="protein sequence ID" value="AET65810.1"/>
    <property type="molecule type" value="Genomic_DNA"/>
</dbReference>
<dbReference type="HOGENOM" id="CLU_016806_0_0_9"/>
<dbReference type="NCBIfam" id="NF010623">
    <property type="entry name" value="PRK14016.1"/>
    <property type="match status" value="1"/>
</dbReference>
<dbReference type="InterPro" id="IPR013651">
    <property type="entry name" value="ATP-grasp_RimK-type"/>
</dbReference>
<evidence type="ECO:0000256" key="14">
    <source>
        <dbReference type="PROSITE-ProRule" id="PRU00409"/>
    </source>
</evidence>
<comment type="catalytic activity">
    <reaction evidence="13">
        <text>[L-4-(L-arginin-2-N-yl)aspartate](n) + L-aspartate + ATP = [L-4-(L-arginin-2-N-yl)aspartate](n)-L-aspartate + ADP + phosphate + H(+)</text>
        <dbReference type="Rhea" id="RHEA:13277"/>
        <dbReference type="Rhea" id="RHEA-COMP:13728"/>
        <dbReference type="Rhea" id="RHEA-COMP:13733"/>
        <dbReference type="ChEBI" id="CHEBI:15378"/>
        <dbReference type="ChEBI" id="CHEBI:29991"/>
        <dbReference type="ChEBI" id="CHEBI:30616"/>
        <dbReference type="ChEBI" id="CHEBI:43474"/>
        <dbReference type="ChEBI" id="CHEBI:137986"/>
        <dbReference type="ChEBI" id="CHEBI:137990"/>
        <dbReference type="ChEBI" id="CHEBI:456216"/>
        <dbReference type="EC" id="6.3.2.29"/>
    </reaction>
</comment>
<sequence length="885" mass="97482">MEIIDIQAIEGANVYSHRPIIRAIVDLQEWNDRFTNELEDFRLQLVEQLPSLVEHYCSRGKRGGFLERLQEGTLIGHVIEHVTIELLTQAGQTIKYGKTMSILDQPGRYEIIFNYEVKEGAIEGFKQGFLLVSTLLKDQSFDVSLAVDRIKTIMERCKLGVSTQAIVDACQARGIPVCRMNEGSLLQLGYGRNQRRIQATITDSTSSIGVDIACDKEITKKILSEGGVPVPYGYIVGTEEEAVEAFLDMNATAVIKPLHGNQGKGVTLQLTNEAEVRAAFKVAQNYGHWVIIEEYIEGQHYRLVVVGDRLIAAAKRVPAHVVGDGISTIEELVAQTNKDPLRGEDHENVLTKITIDSVVLLNLRLKNLTLSSVPKQGEIVYLRDSANLSTGGIAEDVTDLVHPDNADLAVYAAKLIGLDVAGIDLVIKNIEASYREGSGHVIEVNAAPGIRMHHFPSKGAARDVGKAIVEEIIPAGNGRIPIVAISGTNGKTTTTRMISKILSDQKLIVGMTSTDGIYINKKLLVKGDMTGPESAKTVLRHPQVQVAVLETARGGILRSGLGYDYADVAVVTNVSNDHLGQYGIESLEDIAHVKSLVAEVIKPHSYVVLNADDPYVVQMAKRTQGRVIFFSTEKDNIYIRKHLGKGGIAVFVRRGMILLCQGSQVFKICSVKQIPVTWEGKAKHNIQNALAAIASGWALGMSTTAIRDSLQEFSSDVEHNRGRLNLYKINGVDVFIDYGHNSAGIQEIVNTLKYFKKKNLVGCVTVPGDRSDETVREVGRIAAKGFQRLVIREDRDLRGRKPGEIAQMIYDEAILSGMDAQKIKIILPETEAFSKGLDSCVPGDTFVMFYEHLEPIEEEIRRRMELQKALSYIPAKNEWVVGGEY</sequence>
<dbReference type="InterPro" id="IPR018109">
    <property type="entry name" value="Folylpolyglutamate_synth_CS"/>
</dbReference>
<dbReference type="GO" id="GO:0004363">
    <property type="term" value="F:glutathione synthase activity"/>
    <property type="evidence" value="ECO:0007669"/>
    <property type="project" value="InterPro"/>
</dbReference>
<dbReference type="PANTHER" id="PTHR23135:SF18">
    <property type="entry name" value="CYANOPHYCIN SYNTHETASE"/>
    <property type="match status" value="1"/>
</dbReference>
<dbReference type="Pfam" id="PF02875">
    <property type="entry name" value="Mur_ligase_C"/>
    <property type="match status" value="1"/>
</dbReference>
<evidence type="ECO:0000256" key="3">
    <source>
        <dbReference type="ARBA" id="ARBA00009060"/>
    </source>
</evidence>
<dbReference type="Gene3D" id="3.40.1190.10">
    <property type="entry name" value="Mur-like, catalytic domain"/>
    <property type="match status" value="1"/>
</dbReference>
<evidence type="ECO:0000259" key="15">
    <source>
        <dbReference type="PROSITE" id="PS50975"/>
    </source>
</evidence>
<dbReference type="PANTHER" id="PTHR23135">
    <property type="entry name" value="MUR LIGASE FAMILY MEMBER"/>
    <property type="match status" value="1"/>
</dbReference>
<dbReference type="InterPro" id="IPR011810">
    <property type="entry name" value="Cya_phycin_syn"/>
</dbReference>
<evidence type="ECO:0000256" key="4">
    <source>
        <dbReference type="ARBA" id="ARBA00011738"/>
    </source>
</evidence>
<comment type="pathway">
    <text evidence="2">Cell wall biogenesis; peptidoglycan biosynthesis.</text>
</comment>
<dbReference type="InterPro" id="IPR011761">
    <property type="entry name" value="ATP-grasp"/>
</dbReference>
<dbReference type="GO" id="GO:0046872">
    <property type="term" value="F:metal ion binding"/>
    <property type="evidence" value="ECO:0007669"/>
    <property type="project" value="InterPro"/>
</dbReference>
<dbReference type="GO" id="GO:0005524">
    <property type="term" value="F:ATP binding"/>
    <property type="evidence" value="ECO:0007669"/>
    <property type="project" value="UniProtKB-UniRule"/>
</dbReference>
<dbReference type="InterPro" id="IPR004101">
    <property type="entry name" value="Mur_ligase_C"/>
</dbReference>
<dbReference type="KEGG" id="dor:Desor_0052"/>
<reference evidence="16 17" key="2">
    <citation type="journal article" date="2012" name="J. Bacteriol.">
        <title>Complete genome sequences of Desulfosporosinus orientis DSM765T, Desulfosporosinus youngiae DSM17734T, Desulfosporosinus meridiei DSM13257T, and Desulfosporosinus acidiphilus DSM22704T.</title>
        <authorList>
            <person name="Pester M."/>
            <person name="Brambilla E."/>
            <person name="Alazard D."/>
            <person name="Rattei T."/>
            <person name="Weinmaier T."/>
            <person name="Han J."/>
            <person name="Lucas S."/>
            <person name="Lapidus A."/>
            <person name="Cheng J.F."/>
            <person name="Goodwin L."/>
            <person name="Pitluck S."/>
            <person name="Peters L."/>
            <person name="Ovchinnikova G."/>
            <person name="Teshima H."/>
            <person name="Detter J.C."/>
            <person name="Han C.S."/>
            <person name="Tapia R."/>
            <person name="Land M.L."/>
            <person name="Hauser L."/>
            <person name="Kyrpides N.C."/>
            <person name="Ivanova N.N."/>
            <person name="Pagani I."/>
            <person name="Huntmann M."/>
            <person name="Wei C.L."/>
            <person name="Davenport K.W."/>
            <person name="Daligault H."/>
            <person name="Chain P.S."/>
            <person name="Chen A."/>
            <person name="Mavromatis K."/>
            <person name="Markowitz V."/>
            <person name="Szeto E."/>
            <person name="Mikhailova N."/>
            <person name="Pati A."/>
            <person name="Wagner M."/>
            <person name="Woyke T."/>
            <person name="Ollivier B."/>
            <person name="Klenk H.P."/>
            <person name="Spring S."/>
            <person name="Loy A."/>
        </authorList>
    </citation>
    <scope>NUCLEOTIDE SEQUENCE [LARGE SCALE GENOMIC DNA]</scope>
    <source>
        <strain evidence="17">ATCC 19365 / DSM 765 / NCIMB 8382 / VKM B-1628</strain>
    </source>
</reference>
<dbReference type="InterPro" id="IPR004218">
    <property type="entry name" value="GSHS_ATP-bd"/>
</dbReference>
<evidence type="ECO:0000256" key="5">
    <source>
        <dbReference type="ARBA" id="ARBA00012968"/>
    </source>
</evidence>
<dbReference type="InterPro" id="IPR036615">
    <property type="entry name" value="Mur_ligase_C_dom_sf"/>
</dbReference>
<dbReference type="Pfam" id="PF18921">
    <property type="entry name" value="Cyanophycin_syn"/>
    <property type="match status" value="1"/>
</dbReference>
<dbReference type="OrthoDB" id="9803907at2"/>
<keyword evidence="9 14" id="KW-0547">Nucleotide-binding</keyword>
<comment type="similarity">
    <text evidence="3">In the C-terminal section; belongs to the MurCDEF family.</text>
</comment>
<keyword evidence="8" id="KW-0436">Ligase</keyword>
<evidence type="ECO:0000256" key="2">
    <source>
        <dbReference type="ARBA" id="ARBA00004752"/>
    </source>
</evidence>
<feature type="domain" description="ATP-grasp" evidence="15">
    <location>
        <begin position="220"/>
        <end position="473"/>
    </location>
</feature>
<keyword evidence="17" id="KW-1185">Reference proteome</keyword>
<dbReference type="SUPFAM" id="SSF56059">
    <property type="entry name" value="Glutathione synthetase ATP-binding domain-like"/>
    <property type="match status" value="1"/>
</dbReference>
<evidence type="ECO:0000256" key="13">
    <source>
        <dbReference type="ARBA" id="ARBA00048425"/>
    </source>
</evidence>
<name>G7W7D9_DESOD</name>
<dbReference type="NCBIfam" id="TIGR02068">
    <property type="entry name" value="cya_phycin_syn"/>
    <property type="match status" value="1"/>
</dbReference>
<evidence type="ECO:0000256" key="11">
    <source>
        <dbReference type="ARBA" id="ARBA00031353"/>
    </source>
</evidence>
<dbReference type="AlphaFoldDB" id="G7W7D9"/>
<evidence type="ECO:0000313" key="17">
    <source>
        <dbReference type="Proteomes" id="UP000006346"/>
    </source>
</evidence>
<dbReference type="Gene3D" id="3.30.470.20">
    <property type="entry name" value="ATP-grasp fold, B domain"/>
    <property type="match status" value="2"/>
</dbReference>
<dbReference type="InterPro" id="IPR013221">
    <property type="entry name" value="Mur_ligase_cen"/>
</dbReference>
<dbReference type="EC" id="6.3.2.29" evidence="6"/>
<dbReference type="Pfam" id="PF02955">
    <property type="entry name" value="GSH-S_ATP"/>
    <property type="match status" value="1"/>
</dbReference>
<comment type="function">
    <text evidence="1">Catalyzes the ATP-dependent polymerization of arginine and aspartate to multi-L-arginyl-poly-L-aspartic acid (cyanophycin; a water-insoluble reserve polymer).</text>
</comment>
<dbReference type="SUPFAM" id="SSF53244">
    <property type="entry name" value="MurD-like peptide ligases, peptide-binding domain"/>
    <property type="match status" value="1"/>
</dbReference>
<evidence type="ECO:0000256" key="9">
    <source>
        <dbReference type="ARBA" id="ARBA00022741"/>
    </source>
</evidence>
<evidence type="ECO:0000256" key="1">
    <source>
        <dbReference type="ARBA" id="ARBA00003184"/>
    </source>
</evidence>
<comment type="subunit">
    <text evidence="4">Homodimer.</text>
</comment>
<organism evidence="16 17">
    <name type="scientific">Desulfosporosinus orientis (strain ATCC 19365 / DSM 765 / NCIMB 8382 / VKM B-1628 / Singapore I)</name>
    <name type="common">Desulfotomaculum orientis</name>
    <dbReference type="NCBI Taxonomy" id="768706"/>
    <lineage>
        <taxon>Bacteria</taxon>
        <taxon>Bacillati</taxon>
        <taxon>Bacillota</taxon>
        <taxon>Clostridia</taxon>
        <taxon>Eubacteriales</taxon>
        <taxon>Desulfitobacteriaceae</taxon>
        <taxon>Desulfosporosinus</taxon>
    </lineage>
</organism>
<dbReference type="GO" id="GO:0071160">
    <property type="term" value="F:cyanophycin synthetase activity (L-aspartate-adding)"/>
    <property type="evidence" value="ECO:0007669"/>
    <property type="project" value="UniProtKB-EC"/>
</dbReference>
<dbReference type="Pfam" id="PF08245">
    <property type="entry name" value="Mur_ligase_M"/>
    <property type="match status" value="1"/>
</dbReference>
<proteinExistence type="inferred from homology"/>
<dbReference type="PATRIC" id="fig|768706.3.peg.47"/>
<evidence type="ECO:0000256" key="6">
    <source>
        <dbReference type="ARBA" id="ARBA00013005"/>
    </source>
</evidence>